<evidence type="ECO:0008006" key="2">
    <source>
        <dbReference type="Google" id="ProtNLM"/>
    </source>
</evidence>
<dbReference type="EMBL" id="JN241636">
    <property type="protein sequence ID" value="AEX65073.1"/>
    <property type="molecule type" value="Genomic_DNA"/>
</dbReference>
<dbReference type="PANTHER" id="PTHR17985">
    <property type="entry name" value="SER/THR-RICH PROTEIN T10 IN DGCR REGION"/>
    <property type="match status" value="1"/>
</dbReference>
<organism evidence="1">
    <name type="scientific">Rhodococcus sp. Mel</name>
    <dbReference type="NCBI Taxonomy" id="1093626"/>
    <lineage>
        <taxon>Bacteria</taxon>
        <taxon>Bacillati</taxon>
        <taxon>Actinomycetota</taxon>
        <taxon>Actinomycetes</taxon>
        <taxon>Mycobacteriales</taxon>
        <taxon>Nocardiaceae</taxon>
        <taxon>Rhodococcus</taxon>
    </lineage>
</organism>
<keyword evidence="1" id="KW-0614">Plasmid</keyword>
<protein>
    <recommendedName>
        <fullName evidence="2">NRDE family protein</fullName>
    </recommendedName>
</protein>
<sequence>MCVAFLAWKAHPDYVVVLASNRDEFFWRKSEPLHVWPTSPKIVGGKDIAGGTWLGADETGRFALVTNVREGLPRRSKSDLHYRSRGLLLTDFLTTHRTARQWSLDVLAEDTRYRPFNLIFGDAHDCFYLTNRPAPRLVEITKGIHGLSNGGLDEPWPKVADGVNQFTSAVAADPGSPESALPYFDGLSDSQVADRARLPDTGVGAFLERRLSSRFVKLGVYGTRSSSLLRIARTGPVELAERRFGVGSRCTGQTNLRLPEAATRAP</sequence>
<evidence type="ECO:0000313" key="1">
    <source>
        <dbReference type="EMBL" id="AEX65073.1"/>
    </source>
</evidence>
<dbReference type="InterPro" id="IPR008551">
    <property type="entry name" value="TANGO2"/>
</dbReference>
<proteinExistence type="predicted"/>
<dbReference type="Pfam" id="PF05742">
    <property type="entry name" value="TANGO2"/>
    <property type="match status" value="1"/>
</dbReference>
<dbReference type="PANTHER" id="PTHR17985:SF8">
    <property type="entry name" value="TRANSPORT AND GOLGI ORGANIZATION PROTEIN 2 HOMOLOG"/>
    <property type="match status" value="1"/>
</dbReference>
<geneLocation type="plasmid" evidence="1">
    <name>pMel2</name>
</geneLocation>
<dbReference type="AlphaFoldDB" id="H8ZKV1"/>
<reference evidence="1" key="1">
    <citation type="journal article" date="2012" name="Appl. Environ. Microbiol.">
        <title>Plasmid localization and organization of melamine degradation genes in Rhodococcus sp. strain Mel.</title>
        <authorList>
            <person name="Dodge A.G."/>
            <person name="Wackett L.P."/>
            <person name="Sadowsky M.J."/>
        </authorList>
    </citation>
    <scope>NUCLEOTIDE SEQUENCE</scope>
    <source>
        <strain evidence="1">Mel</strain>
        <plasmid evidence="1">pMel2</plasmid>
    </source>
</reference>
<accession>H8ZKV1</accession>
<name>H8ZKV1_9NOCA</name>